<dbReference type="Proteomes" id="UP001157134">
    <property type="component" value="Unassembled WGS sequence"/>
</dbReference>
<evidence type="ECO:0000256" key="1">
    <source>
        <dbReference type="SAM" id="SignalP"/>
    </source>
</evidence>
<dbReference type="EMBL" id="BSSV01000001">
    <property type="protein sequence ID" value="GLX83974.1"/>
    <property type="molecule type" value="Genomic_DNA"/>
</dbReference>
<feature type="chain" id="PRO_5045513335" description="Lipid/polyisoprenoid-binding YceI-like domain-containing protein" evidence="1">
    <location>
        <begin position="19"/>
        <end position="189"/>
    </location>
</feature>
<feature type="signal peptide" evidence="1">
    <location>
        <begin position="1"/>
        <end position="18"/>
    </location>
</feature>
<feature type="domain" description="Lipid/polyisoprenoid-binding YceI-like" evidence="2">
    <location>
        <begin position="19"/>
        <end position="188"/>
    </location>
</feature>
<reference evidence="3 4" key="1">
    <citation type="submission" date="2023-03" db="EMBL/GenBank/DDBJ databases">
        <title>Thalassotalea loyana LMG 22536T draft genome sequence.</title>
        <authorList>
            <person name="Sawabe T."/>
        </authorList>
    </citation>
    <scope>NUCLEOTIDE SEQUENCE [LARGE SCALE GENOMIC DNA]</scope>
    <source>
        <strain evidence="3 4">LMG 22536</strain>
    </source>
</reference>
<evidence type="ECO:0000313" key="4">
    <source>
        <dbReference type="Proteomes" id="UP001157134"/>
    </source>
</evidence>
<dbReference type="InterPro" id="IPR007372">
    <property type="entry name" value="Lipid/polyisoprenoid-bd_YceI"/>
</dbReference>
<keyword evidence="1" id="KW-0732">Signal</keyword>
<dbReference type="PANTHER" id="PTHR34406">
    <property type="entry name" value="PROTEIN YCEI"/>
    <property type="match status" value="1"/>
</dbReference>
<dbReference type="InterPro" id="IPR036761">
    <property type="entry name" value="TTHA0802/YceI-like_sf"/>
</dbReference>
<evidence type="ECO:0000259" key="2">
    <source>
        <dbReference type="SMART" id="SM00867"/>
    </source>
</evidence>
<dbReference type="Pfam" id="PF04264">
    <property type="entry name" value="YceI"/>
    <property type="match status" value="1"/>
</dbReference>
<dbReference type="PIRSF" id="PIRSF029811">
    <property type="entry name" value="UCP029811"/>
    <property type="match status" value="1"/>
</dbReference>
<evidence type="ECO:0000313" key="3">
    <source>
        <dbReference type="EMBL" id="GLX83974.1"/>
    </source>
</evidence>
<dbReference type="PANTHER" id="PTHR34406:SF1">
    <property type="entry name" value="PROTEIN YCEI"/>
    <property type="match status" value="1"/>
</dbReference>
<dbReference type="Gene3D" id="2.40.128.110">
    <property type="entry name" value="Lipid/polyisoprenoid-binding, YceI-like"/>
    <property type="match status" value="1"/>
</dbReference>
<sequence>MRILLLITGLLLSNIALADWQVDNSKSSLHFISVKKNSIGETHTFETLSGSVATNGDVKFDIDLASVNTNIAIRDERMRKFLFETNQFASATFNGKVDSKALAALAKGSVTTMALSGDISLHGQSQKVSLSVSVVKLANGDLIVSNIKPLVIQAEQFALTKGLMKLQELAGLPSISSVVPVSFSLYLKK</sequence>
<proteinExistence type="predicted"/>
<organism evidence="3 4">
    <name type="scientific">Thalassotalea loyana</name>
    <dbReference type="NCBI Taxonomy" id="280483"/>
    <lineage>
        <taxon>Bacteria</taxon>
        <taxon>Pseudomonadati</taxon>
        <taxon>Pseudomonadota</taxon>
        <taxon>Gammaproteobacteria</taxon>
        <taxon>Alteromonadales</taxon>
        <taxon>Colwelliaceae</taxon>
        <taxon>Thalassotalea</taxon>
    </lineage>
</organism>
<dbReference type="SUPFAM" id="SSF101874">
    <property type="entry name" value="YceI-like"/>
    <property type="match status" value="1"/>
</dbReference>
<accession>A0ABQ6H935</accession>
<name>A0ABQ6H935_9GAMM</name>
<dbReference type="RefSeq" id="WP_284295523.1">
    <property type="nucleotide sequence ID" value="NZ_BSSV01000001.1"/>
</dbReference>
<comment type="caution">
    <text evidence="3">The sequence shown here is derived from an EMBL/GenBank/DDBJ whole genome shotgun (WGS) entry which is preliminary data.</text>
</comment>
<gene>
    <name evidence="3" type="ORF">tloyanaT_02260</name>
</gene>
<protein>
    <recommendedName>
        <fullName evidence="2">Lipid/polyisoprenoid-binding YceI-like domain-containing protein</fullName>
    </recommendedName>
</protein>
<dbReference type="SMART" id="SM00867">
    <property type="entry name" value="YceI"/>
    <property type="match status" value="1"/>
</dbReference>
<dbReference type="InterPro" id="IPR027016">
    <property type="entry name" value="UCP029811"/>
</dbReference>
<keyword evidence="4" id="KW-1185">Reference proteome</keyword>